<gene>
    <name evidence="7" type="ORF">ACFQ21_07385</name>
</gene>
<dbReference type="Pfam" id="PF07998">
    <property type="entry name" value="Peptidase_M54"/>
    <property type="match status" value="1"/>
</dbReference>
<keyword evidence="4" id="KW-0378">Hydrolase</keyword>
<dbReference type="EMBL" id="JBHTKA010000001">
    <property type="protein sequence ID" value="MFD0999123.1"/>
    <property type="molecule type" value="Genomic_DNA"/>
</dbReference>
<evidence type="ECO:0000256" key="6">
    <source>
        <dbReference type="ARBA" id="ARBA00023049"/>
    </source>
</evidence>
<evidence type="ECO:0000256" key="3">
    <source>
        <dbReference type="ARBA" id="ARBA00022723"/>
    </source>
</evidence>
<keyword evidence="8" id="KW-1185">Reference proteome</keyword>
<evidence type="ECO:0000313" key="8">
    <source>
        <dbReference type="Proteomes" id="UP001597112"/>
    </source>
</evidence>
<evidence type="ECO:0000256" key="1">
    <source>
        <dbReference type="ARBA" id="ARBA00001947"/>
    </source>
</evidence>
<dbReference type="PANTHER" id="PTHR15910">
    <property type="entry name" value="ARCHAEMETZINCIN"/>
    <property type="match status" value="1"/>
</dbReference>
<proteinExistence type="predicted"/>
<evidence type="ECO:0000256" key="5">
    <source>
        <dbReference type="ARBA" id="ARBA00022833"/>
    </source>
</evidence>
<dbReference type="RefSeq" id="WP_377577007.1">
    <property type="nucleotide sequence ID" value="NZ_JBHTKA010000001.1"/>
</dbReference>
<dbReference type="InterPro" id="IPR012962">
    <property type="entry name" value="Pept_M54_archaemetzincn"/>
</dbReference>
<evidence type="ECO:0000256" key="2">
    <source>
        <dbReference type="ARBA" id="ARBA00022670"/>
    </source>
</evidence>
<dbReference type="Proteomes" id="UP001597112">
    <property type="component" value="Unassembled WGS sequence"/>
</dbReference>
<dbReference type="PANTHER" id="PTHR15910:SF1">
    <property type="entry name" value="ARCHAEMETZINCIN-2"/>
    <property type="match status" value="1"/>
</dbReference>
<dbReference type="SUPFAM" id="SSF55486">
    <property type="entry name" value="Metalloproteases ('zincins'), catalytic domain"/>
    <property type="match status" value="1"/>
</dbReference>
<keyword evidence="3" id="KW-0479">Metal-binding</keyword>
<comment type="caution">
    <text evidence="7">The sequence shown here is derived from an EMBL/GenBank/DDBJ whole genome shotgun (WGS) entry which is preliminary data.</text>
</comment>
<protein>
    <submittedName>
        <fullName evidence="7">Archaemetzincin</fullName>
    </submittedName>
</protein>
<keyword evidence="2" id="KW-0645">Protease</keyword>
<organism evidence="7 8">
    <name type="scientific">Ohtaekwangia kribbensis</name>
    <dbReference type="NCBI Taxonomy" id="688913"/>
    <lineage>
        <taxon>Bacteria</taxon>
        <taxon>Pseudomonadati</taxon>
        <taxon>Bacteroidota</taxon>
        <taxon>Cytophagia</taxon>
        <taxon>Cytophagales</taxon>
        <taxon>Fulvivirgaceae</taxon>
        <taxon>Ohtaekwangia</taxon>
    </lineage>
</organism>
<name>A0ABW3JYR0_9BACT</name>
<keyword evidence="6" id="KW-0482">Metalloprotease</keyword>
<evidence type="ECO:0000256" key="4">
    <source>
        <dbReference type="ARBA" id="ARBA00022801"/>
    </source>
</evidence>
<keyword evidence="5" id="KW-0862">Zinc</keyword>
<dbReference type="CDD" id="cd11375">
    <property type="entry name" value="Peptidase_M54"/>
    <property type="match status" value="1"/>
</dbReference>
<comment type="cofactor">
    <cofactor evidence="1">
        <name>Zn(2+)</name>
        <dbReference type="ChEBI" id="CHEBI:29105"/>
    </cofactor>
</comment>
<accession>A0ABW3JYR0</accession>
<dbReference type="Gene3D" id="3.40.390.10">
    <property type="entry name" value="Collagenase (Catalytic Domain)"/>
    <property type="match status" value="1"/>
</dbReference>
<reference evidence="8" key="1">
    <citation type="journal article" date="2019" name="Int. J. Syst. Evol. Microbiol.">
        <title>The Global Catalogue of Microorganisms (GCM) 10K type strain sequencing project: providing services to taxonomists for standard genome sequencing and annotation.</title>
        <authorList>
            <consortium name="The Broad Institute Genomics Platform"/>
            <consortium name="The Broad Institute Genome Sequencing Center for Infectious Disease"/>
            <person name="Wu L."/>
            <person name="Ma J."/>
        </authorList>
    </citation>
    <scope>NUCLEOTIDE SEQUENCE [LARGE SCALE GENOMIC DNA]</scope>
    <source>
        <strain evidence="8">CCUG 58938</strain>
    </source>
</reference>
<sequence length="289" mass="33324">MLILMLSGCSEKKADPRTKDFALIKKLVPYDVTMDAPMQGDWLFEHEEHGQNFEQYRKSAPVSPSAMQKYIYLQPIGTFAADEDNLIRYTAEYLEIFFHLKTIVLPTIRDSTIPATARRTREEGYEQLLTSYILDHMLAKAIPEDAIVIMGITQKDLYPAEAWNFVFGQARLKKRVGVSSFIRFHEGALNDSNFGLCLERFIKTSSHEIGHMFSCQHCTHAVCVMNGSNSLYETDERPNRLCSECLKKLYWNLGFDVKNRSLALQTYFKNHNLTEDYHLITRDVGELED</sequence>
<evidence type="ECO:0000313" key="7">
    <source>
        <dbReference type="EMBL" id="MFD0999123.1"/>
    </source>
</evidence>
<dbReference type="InterPro" id="IPR024079">
    <property type="entry name" value="MetalloPept_cat_dom_sf"/>
</dbReference>